<keyword evidence="3" id="KW-1185">Reference proteome</keyword>
<reference evidence="2" key="1">
    <citation type="submission" date="2023-05" db="EMBL/GenBank/DDBJ databases">
        <title>Genome and transcriptome analyses reveal genes involved in the formation of fine ridges on petal epidermal cells in Hibiscus trionum.</title>
        <authorList>
            <person name="Koshimizu S."/>
            <person name="Masuda S."/>
            <person name="Ishii T."/>
            <person name="Shirasu K."/>
            <person name="Hoshino A."/>
            <person name="Arita M."/>
        </authorList>
    </citation>
    <scope>NUCLEOTIDE SEQUENCE</scope>
    <source>
        <strain evidence="2">Hamamatsu line</strain>
    </source>
</reference>
<evidence type="ECO:0000313" key="2">
    <source>
        <dbReference type="EMBL" id="GMJ12995.1"/>
    </source>
</evidence>
<name>A0A9W7JEC7_HIBTR</name>
<evidence type="ECO:0000256" key="1">
    <source>
        <dbReference type="SAM" id="Phobius"/>
    </source>
</evidence>
<accession>A0A9W7JEC7</accession>
<organism evidence="2 3">
    <name type="scientific">Hibiscus trionum</name>
    <name type="common">Flower of an hour</name>
    <dbReference type="NCBI Taxonomy" id="183268"/>
    <lineage>
        <taxon>Eukaryota</taxon>
        <taxon>Viridiplantae</taxon>
        <taxon>Streptophyta</taxon>
        <taxon>Embryophyta</taxon>
        <taxon>Tracheophyta</taxon>
        <taxon>Spermatophyta</taxon>
        <taxon>Magnoliopsida</taxon>
        <taxon>eudicotyledons</taxon>
        <taxon>Gunneridae</taxon>
        <taxon>Pentapetalae</taxon>
        <taxon>rosids</taxon>
        <taxon>malvids</taxon>
        <taxon>Malvales</taxon>
        <taxon>Malvaceae</taxon>
        <taxon>Malvoideae</taxon>
        <taxon>Hibiscus</taxon>
    </lineage>
</organism>
<proteinExistence type="predicted"/>
<dbReference type="OrthoDB" id="778222at2759"/>
<dbReference type="Proteomes" id="UP001165190">
    <property type="component" value="Unassembled WGS sequence"/>
</dbReference>
<dbReference type="EMBL" id="BSYR01000065">
    <property type="protein sequence ID" value="GMJ12995.1"/>
    <property type="molecule type" value="Genomic_DNA"/>
</dbReference>
<sequence>MATDLDRLYGCIARPSSLLNSIFMSTVNMAAKILVSAASSSKAENREKWKLADHLRFMVMLLTWLMLWALRFLMDLFPCSLSSSPDYLLGGSSFIEPFQLAPYSSSVGAEALSSSGSSLDLLLRNRVDVDGQAVKALAKSLTHVSRRLHIHHP</sequence>
<evidence type="ECO:0000313" key="3">
    <source>
        <dbReference type="Proteomes" id="UP001165190"/>
    </source>
</evidence>
<keyword evidence="1" id="KW-1133">Transmembrane helix</keyword>
<dbReference type="AlphaFoldDB" id="A0A9W7JEC7"/>
<protein>
    <submittedName>
        <fullName evidence="2">Uncharacterized protein</fullName>
    </submittedName>
</protein>
<gene>
    <name evidence="2" type="ORF">HRI_004968700</name>
</gene>
<comment type="caution">
    <text evidence="2">The sequence shown here is derived from an EMBL/GenBank/DDBJ whole genome shotgun (WGS) entry which is preliminary data.</text>
</comment>
<keyword evidence="1" id="KW-0472">Membrane</keyword>
<feature type="transmembrane region" description="Helical" evidence="1">
    <location>
        <begin position="55"/>
        <end position="74"/>
    </location>
</feature>
<keyword evidence="1" id="KW-0812">Transmembrane</keyword>